<reference evidence="3" key="1">
    <citation type="submission" date="2023-04" db="EMBL/GenBank/DDBJ databases">
        <title>Phytophthora fragariaefolia NBRC 109709.</title>
        <authorList>
            <person name="Ichikawa N."/>
            <person name="Sato H."/>
            <person name="Tonouchi N."/>
        </authorList>
    </citation>
    <scope>NUCLEOTIDE SEQUENCE</scope>
    <source>
        <strain evidence="3">NBRC 109709</strain>
    </source>
</reference>
<organism evidence="3 4">
    <name type="scientific">Phytophthora fragariaefolia</name>
    <dbReference type="NCBI Taxonomy" id="1490495"/>
    <lineage>
        <taxon>Eukaryota</taxon>
        <taxon>Sar</taxon>
        <taxon>Stramenopiles</taxon>
        <taxon>Oomycota</taxon>
        <taxon>Peronosporomycetes</taxon>
        <taxon>Peronosporales</taxon>
        <taxon>Peronosporaceae</taxon>
        <taxon>Phytophthora</taxon>
    </lineage>
</organism>
<keyword evidence="2" id="KW-0472">Membrane</keyword>
<comment type="caution">
    <text evidence="3">The sequence shown here is derived from an EMBL/GenBank/DDBJ whole genome shotgun (WGS) entry which is preliminary data.</text>
</comment>
<feature type="region of interest" description="Disordered" evidence="1">
    <location>
        <begin position="51"/>
        <end position="79"/>
    </location>
</feature>
<keyword evidence="4" id="KW-1185">Reference proteome</keyword>
<proteinExistence type="predicted"/>
<evidence type="ECO:0000256" key="1">
    <source>
        <dbReference type="SAM" id="MobiDB-lite"/>
    </source>
</evidence>
<evidence type="ECO:0000313" key="3">
    <source>
        <dbReference type="EMBL" id="GMF39811.1"/>
    </source>
</evidence>
<keyword evidence="2" id="KW-1133">Transmembrane helix</keyword>
<feature type="transmembrane region" description="Helical" evidence="2">
    <location>
        <begin position="125"/>
        <end position="146"/>
    </location>
</feature>
<keyword evidence="2" id="KW-0812">Transmembrane</keyword>
<accession>A0A9W7CRA5</accession>
<feature type="transmembrane region" description="Helical" evidence="2">
    <location>
        <begin position="167"/>
        <end position="194"/>
    </location>
</feature>
<evidence type="ECO:0000256" key="2">
    <source>
        <dbReference type="SAM" id="Phobius"/>
    </source>
</evidence>
<name>A0A9W7CRA5_9STRA</name>
<dbReference type="EMBL" id="BSXT01001190">
    <property type="protein sequence ID" value="GMF39811.1"/>
    <property type="molecule type" value="Genomic_DNA"/>
</dbReference>
<protein>
    <submittedName>
        <fullName evidence="3">Unnamed protein product</fullName>
    </submittedName>
</protein>
<sequence>MKALNPRLSESEGLRGRHIKSMDVGIALSSDESLATLALSDDDVEIVDVLPAVPPPPAGSREDASPGGATGDANGQYRGPVLRSKAESSEFRSALLLEALEAFRSLFQLAALLGSPPPIRSGGLFWGLVVFIIYVHAYTVPIYRAYRVNRVYRLYCDYRLSCPQCISLLPCLSCLPCQSSLWVVVSIGFAVYRVHCVPCLSFLSCLLYLLSLVSTVTGSIVVIVASWQSCLT</sequence>
<gene>
    <name evidence="3" type="ORF">Pfra01_001197700</name>
</gene>
<feature type="transmembrane region" description="Helical" evidence="2">
    <location>
        <begin position="206"/>
        <end position="227"/>
    </location>
</feature>
<evidence type="ECO:0000313" key="4">
    <source>
        <dbReference type="Proteomes" id="UP001165121"/>
    </source>
</evidence>
<dbReference type="AlphaFoldDB" id="A0A9W7CRA5"/>
<dbReference type="Proteomes" id="UP001165121">
    <property type="component" value="Unassembled WGS sequence"/>
</dbReference>